<dbReference type="InterPro" id="IPR031705">
    <property type="entry name" value="Glyco_hydro_36_C"/>
</dbReference>
<keyword evidence="4 5" id="KW-0326">Glycosidase</keyword>
<comment type="caution">
    <text evidence="9">The sequence shown here is derived from an EMBL/GenBank/DDBJ whole genome shotgun (WGS) entry which is preliminary data.</text>
</comment>
<dbReference type="Pfam" id="PF02065">
    <property type="entry name" value="Melibiase"/>
    <property type="match status" value="1"/>
</dbReference>
<dbReference type="InterPro" id="IPR017853">
    <property type="entry name" value="GH"/>
</dbReference>
<comment type="similarity">
    <text evidence="5">Belongs to the glycosyl hydrolase.</text>
</comment>
<dbReference type="PANTHER" id="PTHR43053:SF3">
    <property type="entry name" value="ALPHA-GALACTOSIDASE C-RELATED"/>
    <property type="match status" value="1"/>
</dbReference>
<dbReference type="InterPro" id="IPR050985">
    <property type="entry name" value="Alpha-glycosidase_related"/>
</dbReference>
<dbReference type="SUPFAM" id="SSF51445">
    <property type="entry name" value="(Trans)glycosidases"/>
    <property type="match status" value="1"/>
</dbReference>
<sequence length="721" mass="79069">MPGHPTAPPGPRPVETDEASGTIVLRTPASCYVLRLDRTAGTAWNVHWGAPLPLADAAALPVWADHDDSFAGRGDGVEEYPVEGGARFGVPALAVRFADGSSPLEPRAEGIRITDGNHVTVSFRDRARPLAWELHYRVPATGDVIERWTEIVHTGDVTDEPVLLLQYASAHWPLPQRAHWRLSSVHGSWSAEHRLGRSELAFGETTLTSRRGHTGHHANPWAMLDTGSADEERGEVWATALATSASWRLTAQRTASGRAGIMAAEGHEGVEISLAPGRRHTTPVSAATYSPDGFGGVSHAFHAYVRRHVLPHGEETRPVLYNSWEATSFEVDEDNQTDLARRAAALGVELFVVDDGWFAGRDDDRAGLGDWTPHARRFPRGLRPLADEVHRLGMAFGVWVEPEMVNADSDLYRARPDWVLHLPDRRATELRHQLVLDFSRPEVTDWAYGWLRELVDGCAVDFLKWDFNRSFTEAGAHGGGPDARRVHIEHARGLYRVLDRLRADFPHLRVESCAGGGGRADLGILARTDQVWTSDNTDAVDRLTLQHGFSQVYPASVMASWVTDSPNPLTGRRTPPAFRFHTAMAGVLGIGGDLARWTAEETEEATRLVALYKDIRAVVQHGRQYRLLAPGQGPLCAVQYVAADARETVVLIWRPSTSAWSAHAPLRLCGLDPEARYRDEDTGAEWSGATLAAHGLPLPGLPPGDCASALVRLRRSSPAED</sequence>
<evidence type="ECO:0000256" key="1">
    <source>
        <dbReference type="ARBA" id="ARBA00001255"/>
    </source>
</evidence>
<dbReference type="PROSITE" id="PS00512">
    <property type="entry name" value="ALPHA_GALACTOSIDASE"/>
    <property type="match status" value="1"/>
</dbReference>
<keyword evidence="10" id="KW-1185">Reference proteome</keyword>
<dbReference type="InterPro" id="IPR013780">
    <property type="entry name" value="Glyco_hydro_b"/>
</dbReference>
<dbReference type="Pfam" id="PF16875">
    <property type="entry name" value="Glyco_hydro_36N"/>
    <property type="match status" value="1"/>
</dbReference>
<feature type="domain" description="Glycosyl hydrolase family 36 C-terminal" evidence="7">
    <location>
        <begin position="636"/>
        <end position="713"/>
    </location>
</feature>
<dbReference type="PIRSF" id="PIRSF005536">
    <property type="entry name" value="Agal"/>
    <property type="match status" value="1"/>
</dbReference>
<evidence type="ECO:0000256" key="2">
    <source>
        <dbReference type="ARBA" id="ARBA00012755"/>
    </source>
</evidence>
<reference evidence="10" key="1">
    <citation type="journal article" date="2019" name="Int. J. Syst. Evol. Microbiol.">
        <title>The Global Catalogue of Microorganisms (GCM) 10K type strain sequencing project: providing services to taxonomists for standard genome sequencing and annotation.</title>
        <authorList>
            <consortium name="The Broad Institute Genomics Platform"/>
            <consortium name="The Broad Institute Genome Sequencing Center for Infectious Disease"/>
            <person name="Wu L."/>
            <person name="Ma J."/>
        </authorList>
    </citation>
    <scope>NUCLEOTIDE SEQUENCE [LARGE SCALE GENOMIC DNA]</scope>
    <source>
        <strain evidence="10">JCM 13581</strain>
    </source>
</reference>
<keyword evidence="3 5" id="KW-0378">Hydrolase</keyword>
<dbReference type="Proteomes" id="UP001501303">
    <property type="component" value="Unassembled WGS sequence"/>
</dbReference>
<evidence type="ECO:0000259" key="7">
    <source>
        <dbReference type="Pfam" id="PF16874"/>
    </source>
</evidence>
<gene>
    <name evidence="9" type="ORF">GCM10009716_36840</name>
</gene>
<feature type="compositionally biased region" description="Pro residues" evidence="6">
    <location>
        <begin position="1"/>
        <end position="12"/>
    </location>
</feature>
<dbReference type="RefSeq" id="WP_344263772.1">
    <property type="nucleotide sequence ID" value="NZ_BAAAMJ010000042.1"/>
</dbReference>
<evidence type="ECO:0000256" key="5">
    <source>
        <dbReference type="PIRNR" id="PIRNR005536"/>
    </source>
</evidence>
<name>A0ABP5B0L8_9ACTN</name>
<dbReference type="Gene3D" id="2.60.40.1180">
    <property type="entry name" value="Golgi alpha-mannosidase II"/>
    <property type="match status" value="1"/>
</dbReference>
<evidence type="ECO:0000256" key="6">
    <source>
        <dbReference type="SAM" id="MobiDB-lite"/>
    </source>
</evidence>
<dbReference type="CDD" id="cd14791">
    <property type="entry name" value="GH36"/>
    <property type="match status" value="1"/>
</dbReference>
<proteinExistence type="inferred from homology"/>
<dbReference type="InterPro" id="IPR038417">
    <property type="entry name" value="Alpga-gal_N_sf"/>
</dbReference>
<dbReference type="InterPro" id="IPR013785">
    <property type="entry name" value="Aldolase_TIM"/>
</dbReference>
<dbReference type="InterPro" id="IPR002252">
    <property type="entry name" value="Glyco_hydro_36"/>
</dbReference>
<dbReference type="Gene3D" id="3.20.20.70">
    <property type="entry name" value="Aldolase class I"/>
    <property type="match status" value="1"/>
</dbReference>
<dbReference type="Gene3D" id="2.70.98.60">
    <property type="entry name" value="alpha-galactosidase from lactobacil brevis"/>
    <property type="match status" value="1"/>
</dbReference>
<dbReference type="EMBL" id="BAAAMJ010000042">
    <property type="protein sequence ID" value="GAA1925233.1"/>
    <property type="molecule type" value="Genomic_DNA"/>
</dbReference>
<dbReference type="InterPro" id="IPR031704">
    <property type="entry name" value="Glyco_hydro_36_N"/>
</dbReference>
<dbReference type="PRINTS" id="PR00743">
    <property type="entry name" value="GLHYDRLASE36"/>
</dbReference>
<evidence type="ECO:0000259" key="8">
    <source>
        <dbReference type="Pfam" id="PF16875"/>
    </source>
</evidence>
<feature type="domain" description="Glycosyl hydrolase family 36 N-terminal" evidence="8">
    <location>
        <begin position="45"/>
        <end position="266"/>
    </location>
</feature>
<accession>A0ABP5B0L8</accession>
<feature type="region of interest" description="Disordered" evidence="6">
    <location>
        <begin position="1"/>
        <end position="21"/>
    </location>
</feature>
<dbReference type="PANTHER" id="PTHR43053">
    <property type="entry name" value="GLYCOSIDASE FAMILY 31"/>
    <property type="match status" value="1"/>
</dbReference>
<evidence type="ECO:0000256" key="4">
    <source>
        <dbReference type="ARBA" id="ARBA00023295"/>
    </source>
</evidence>
<dbReference type="Pfam" id="PF16874">
    <property type="entry name" value="Glyco_hydro_36C"/>
    <property type="match status" value="1"/>
</dbReference>
<organism evidence="9 10">
    <name type="scientific">Streptomyces sodiiphilus</name>
    <dbReference type="NCBI Taxonomy" id="226217"/>
    <lineage>
        <taxon>Bacteria</taxon>
        <taxon>Bacillati</taxon>
        <taxon>Actinomycetota</taxon>
        <taxon>Actinomycetes</taxon>
        <taxon>Kitasatosporales</taxon>
        <taxon>Streptomycetaceae</taxon>
        <taxon>Streptomyces</taxon>
    </lineage>
</organism>
<dbReference type="InterPro" id="IPR000111">
    <property type="entry name" value="Glyco_hydro_27/36_CS"/>
</dbReference>
<dbReference type="EC" id="3.2.1.22" evidence="2 5"/>
<evidence type="ECO:0000313" key="10">
    <source>
        <dbReference type="Proteomes" id="UP001501303"/>
    </source>
</evidence>
<protein>
    <recommendedName>
        <fullName evidence="2 5">Alpha-galactosidase</fullName>
        <ecNumber evidence="2 5">3.2.1.22</ecNumber>
    </recommendedName>
</protein>
<comment type="catalytic activity">
    <reaction evidence="1 5">
        <text>Hydrolysis of terminal, non-reducing alpha-D-galactose residues in alpha-D-galactosides, including galactose oligosaccharides, galactomannans and galactolipids.</text>
        <dbReference type="EC" id="3.2.1.22"/>
    </reaction>
</comment>
<evidence type="ECO:0000313" key="9">
    <source>
        <dbReference type="EMBL" id="GAA1925233.1"/>
    </source>
</evidence>
<evidence type="ECO:0000256" key="3">
    <source>
        <dbReference type="ARBA" id="ARBA00022801"/>
    </source>
</evidence>